<name>A0A7W7M8R7_9ACTN</name>
<gene>
    <name evidence="1" type="ORF">BJY16_004534</name>
</gene>
<evidence type="ECO:0000313" key="2">
    <source>
        <dbReference type="Proteomes" id="UP000546162"/>
    </source>
</evidence>
<sequence length="1228" mass="136044">MVPATDLAGAAGGYVLLAPGGAGKSTILHELRDLEGGVAVDLVGLDRGEIEPAVAAAVATSRPVYLDSLDEADAFEPAMFRRLQRAMQRPEAAGVSWRLACRPAAWNDFGMPDLATYRLLPLSRDAATEWLTAAGVDEGFLDALGRAGSARLTGSALHFVAAAQRWQQLGHLPARQADILENEIVRLLAEREDGRESLRVPADLRRRAAGRLAAFSVFSGVTRFTLRGTPTGADVSLGDLPSTAEPDRPDHTFGHEIHKEVLGSALFESGAPGSVVFRHQVYTDYLAAAYVAGREPTSRQLTEVLSMTDGVLPRAMRSVAAWVAALRPQAVDLLAPKNVGALLASGVEFPAPVRAALVGALLHAAREARLAPVWSVDLSLLDHPDLSRQLTAHAAEHSVAELESWWICRIALACRVTEMLPFATRVAGEREWFAWARRPAITLILKLGTDSDRQALRSRLDLTEKADPDDELRAAFIDGMFPRHLPLAEILPMLHAPRTNNYIGAYKKLLGEFPDRVAPSDLPMLLSWATQRTEDDRFQFAYWVNEFLTTAVTRAFDHLHEPGQLEALSSLLAEAPLGQRFDPPWTGDRRRRRELAVAVAERCEGRWWELLRSGLVTPEDAAWLTDDAGTFPAAARAALDRCLAKINEPPGDPAVPEERPESRRIRESLVAARQDLLGWWRTVIALSGESSPEMWSFDLTARPGWSLLTAEEQREVIDLGWQYVIRHRPDPETWLDSAAVSRDAYRDWAGVYLLTTVAEHHPERLAGLPGACWSTWAPVIGGVHPYYEGEPLKKLIALMPGDPREQVLTTVRRVMDARPGWWRTPVQEYFAQDLAPTLVGYLRHRRFDDTTSADILGFLLEFTPAEVAGLCRSLASDDDSPLARRARRHLAETEPQKVAEAVLAGDADRAVVEKRIAGLHLSELDTHTLGDLTRFLFDRFPPADDPPFEKSFDHPGVQARKGALQVLMERGEARTLERLAEGRTAFEIRYLRHFSESAQAIAADTRMARLTPEHLLVVLGRSDVRLVQDARDLLDAVIDHLVELQHELTHRNAFRDLWSRDLTDIGSEDDISDWVQRHLEKRLNGGTIDREVQVQRRSASGIGTRMDLTVSARSATATVDTARVVIEAKLVNNPEIETATRNQLIDRYLTAMGLRHGLLLVYWVRPDQRPARWRERTPAHPAAAGLLAELERQASEAPAGYDVRPFVLDVSRPVQAKETAGGGPAQRR</sequence>
<dbReference type="AlphaFoldDB" id="A0A7W7M8R7"/>
<dbReference type="RefSeq" id="WP_185041603.1">
    <property type="nucleotide sequence ID" value="NZ_BAABFG010000005.1"/>
</dbReference>
<evidence type="ECO:0000313" key="1">
    <source>
        <dbReference type="EMBL" id="MBB4741075.1"/>
    </source>
</evidence>
<protein>
    <submittedName>
        <fullName evidence="1">Uncharacterized protein</fullName>
    </submittedName>
</protein>
<comment type="caution">
    <text evidence="1">The sequence shown here is derived from an EMBL/GenBank/DDBJ whole genome shotgun (WGS) entry which is preliminary data.</text>
</comment>
<dbReference type="Proteomes" id="UP000546162">
    <property type="component" value="Unassembled WGS sequence"/>
</dbReference>
<dbReference type="EMBL" id="JACHNB010000001">
    <property type="protein sequence ID" value="MBB4741075.1"/>
    <property type="molecule type" value="Genomic_DNA"/>
</dbReference>
<keyword evidence="2" id="KW-1185">Reference proteome</keyword>
<accession>A0A7W7M8R7</accession>
<organism evidence="1 2">
    <name type="scientific">Actinoplanes octamycinicus</name>
    <dbReference type="NCBI Taxonomy" id="135948"/>
    <lineage>
        <taxon>Bacteria</taxon>
        <taxon>Bacillati</taxon>
        <taxon>Actinomycetota</taxon>
        <taxon>Actinomycetes</taxon>
        <taxon>Micromonosporales</taxon>
        <taxon>Micromonosporaceae</taxon>
        <taxon>Actinoplanes</taxon>
    </lineage>
</organism>
<proteinExistence type="predicted"/>
<reference evidence="1 2" key="1">
    <citation type="submission" date="2020-08" db="EMBL/GenBank/DDBJ databases">
        <title>Sequencing the genomes of 1000 actinobacteria strains.</title>
        <authorList>
            <person name="Klenk H.-P."/>
        </authorList>
    </citation>
    <scope>NUCLEOTIDE SEQUENCE [LARGE SCALE GENOMIC DNA]</scope>
    <source>
        <strain evidence="1 2">DSM 45809</strain>
    </source>
</reference>